<gene>
    <name evidence="1" type="ORF">OA57_07075</name>
</gene>
<evidence type="ECO:0000313" key="1">
    <source>
        <dbReference type="EMBL" id="KGQ70268.1"/>
    </source>
</evidence>
<dbReference type="OrthoDB" id="1148709at2"/>
<dbReference type="Gene3D" id="3.30.470.10">
    <property type="match status" value="1"/>
</dbReference>
<protein>
    <recommendedName>
        <fullName evidence="3">4-amino-4-deoxychorismate lyase</fullName>
    </recommendedName>
</protein>
<keyword evidence="2" id="KW-1185">Reference proteome</keyword>
<evidence type="ECO:0008006" key="3">
    <source>
        <dbReference type="Google" id="ProtNLM"/>
    </source>
</evidence>
<name>A0A0A3ALK0_9PAST</name>
<dbReference type="Proteomes" id="UP000030380">
    <property type="component" value="Unassembled WGS sequence"/>
</dbReference>
<dbReference type="GO" id="GO:0003824">
    <property type="term" value="F:catalytic activity"/>
    <property type="evidence" value="ECO:0007669"/>
    <property type="project" value="InterPro"/>
</dbReference>
<dbReference type="InterPro" id="IPR036038">
    <property type="entry name" value="Aminotransferase-like"/>
</dbReference>
<dbReference type="Gene3D" id="3.20.10.10">
    <property type="entry name" value="D-amino Acid Aminotransferase, subunit A, domain 2"/>
    <property type="match status" value="1"/>
</dbReference>
<comment type="caution">
    <text evidence="1">The sequence shown here is derived from an EMBL/GenBank/DDBJ whole genome shotgun (WGS) entry which is preliminary data.</text>
</comment>
<proteinExistence type="predicted"/>
<dbReference type="Pfam" id="PF01063">
    <property type="entry name" value="Aminotran_4"/>
    <property type="match status" value="1"/>
</dbReference>
<dbReference type="EMBL" id="JSUM01000011">
    <property type="protein sequence ID" value="KGQ70268.1"/>
    <property type="molecule type" value="Genomic_DNA"/>
</dbReference>
<dbReference type="InterPro" id="IPR043131">
    <property type="entry name" value="BCAT-like_N"/>
</dbReference>
<sequence>MYPLIETIAVQNGALQNLPCHQQRYRRALADYYPNRAAQELDLATIEVPNAFRHGLVRCRLDYNAEQQQVRFFPYQRRTIRTFRPLVCDHIDYHLKYSDRTLLDQLYAQRGDCDEILIIKNGLVTDCSIGNLVLLQNGIWYTPELPLLYGTQRAKLLAENKIRLRNISAQHLADYEEIRLINALNPL</sequence>
<dbReference type="SUPFAM" id="SSF56752">
    <property type="entry name" value="D-aminoacid aminotransferase-like PLP-dependent enzymes"/>
    <property type="match status" value="1"/>
</dbReference>
<dbReference type="AlphaFoldDB" id="A0A0A3ALK0"/>
<reference evidence="1 2" key="1">
    <citation type="submission" date="2014-11" db="EMBL/GenBank/DDBJ databases">
        <title>Draft genome sequence of Chelonobacter oris 1662T, associated with respiratory disease in Hermann's Tortoises.</title>
        <authorList>
            <person name="Kudirkiene E."/>
            <person name="Hansen M.J."/>
            <person name="Bojesen A.M."/>
        </authorList>
    </citation>
    <scope>NUCLEOTIDE SEQUENCE [LARGE SCALE GENOMIC DNA]</scope>
    <source>
        <strain evidence="1 2">1662</strain>
    </source>
</reference>
<organism evidence="1 2">
    <name type="scientific">Chelonobacter oris</name>
    <dbReference type="NCBI Taxonomy" id="505317"/>
    <lineage>
        <taxon>Bacteria</taxon>
        <taxon>Pseudomonadati</taxon>
        <taxon>Pseudomonadota</taxon>
        <taxon>Gammaproteobacteria</taxon>
        <taxon>Pasteurellales</taxon>
        <taxon>Pasteurellaceae</taxon>
        <taxon>Chelonobacter</taxon>
    </lineage>
</organism>
<dbReference type="InterPro" id="IPR043132">
    <property type="entry name" value="BCAT-like_C"/>
</dbReference>
<dbReference type="STRING" id="505317.OA57_07075"/>
<accession>A0A0A3ALK0</accession>
<dbReference type="InterPro" id="IPR001544">
    <property type="entry name" value="Aminotrans_IV"/>
</dbReference>
<evidence type="ECO:0000313" key="2">
    <source>
        <dbReference type="Proteomes" id="UP000030380"/>
    </source>
</evidence>
<dbReference type="RefSeq" id="WP_034615534.1">
    <property type="nucleotide sequence ID" value="NZ_JSUM01000011.1"/>
</dbReference>